<dbReference type="Gene3D" id="3.30.1120.10">
    <property type="match status" value="1"/>
</dbReference>
<dbReference type="Pfam" id="PF14707">
    <property type="entry name" value="Sulfatase_C"/>
    <property type="match status" value="1"/>
</dbReference>
<dbReference type="InterPro" id="IPR017850">
    <property type="entry name" value="Alkaline_phosphatase_core_sf"/>
</dbReference>
<dbReference type="PANTHER" id="PTHR42693:SF53">
    <property type="entry name" value="ENDO-4-O-SULFATASE"/>
    <property type="match status" value="1"/>
</dbReference>
<dbReference type="Pfam" id="PF00884">
    <property type="entry name" value="Sulfatase"/>
    <property type="match status" value="1"/>
</dbReference>
<name>A0A7W7YGL7_9BACT</name>
<proteinExistence type="inferred from homology"/>
<gene>
    <name evidence="5" type="ORF">HNQ65_005101</name>
</gene>
<sequence length="485" mass="52928">MRFLLALCLLALPLAAADQRPPNIVLILLDDLGYSDLGCFGAEKIKTPHIDRMAAEGTRFTSFYVAQAVCSASRAALMTGCYANRVGMQGALNHTSKEGIHPDEQLLPELLKTRGYATAAFGKWHLGTDLLFNPLRNGFDAFLGIPYSNDNSKYHPSLANVMPPLPFYDGLKVIETDPDQSQFTHRFTAAATQFIQQHKDTPFFLYVPHVMPHVPIFASDSARGKSSAGLYGDVVEELDGSVGQILATIQRCGIDENTLVILFSDNGPFLSYGNHAGSAKPLREGKLTTFEGGVRSPFIARWPGHVPAARVCDEPVMEIDLLPTIASLVGAQLPQRKIDGLNILPLLEGKADATSPHESLVFYGGDELQAIRSGQWKLHFPHPYITVDGEPGRDGKPARFGQMQPKSITQSGIAGIASRHGYRVENIGLSLFNLKDDPGETRDVAHDHPEIVERLKKLAEPTRQQLGDALQKIQGTENRPLGLAP</sequence>
<dbReference type="PANTHER" id="PTHR42693">
    <property type="entry name" value="ARYLSULFATASE FAMILY MEMBER"/>
    <property type="match status" value="1"/>
</dbReference>
<dbReference type="InterPro" id="IPR000917">
    <property type="entry name" value="Sulfatase_N"/>
</dbReference>
<evidence type="ECO:0000313" key="6">
    <source>
        <dbReference type="Proteomes" id="UP000590740"/>
    </source>
</evidence>
<evidence type="ECO:0000256" key="3">
    <source>
        <dbReference type="SAM" id="SignalP"/>
    </source>
</evidence>
<evidence type="ECO:0000256" key="1">
    <source>
        <dbReference type="ARBA" id="ARBA00008779"/>
    </source>
</evidence>
<comment type="caution">
    <text evidence="5">The sequence shown here is derived from an EMBL/GenBank/DDBJ whole genome shotgun (WGS) entry which is preliminary data.</text>
</comment>
<evidence type="ECO:0000259" key="4">
    <source>
        <dbReference type="Pfam" id="PF00884"/>
    </source>
</evidence>
<feature type="signal peptide" evidence="3">
    <location>
        <begin position="1"/>
        <end position="16"/>
    </location>
</feature>
<protein>
    <submittedName>
        <fullName evidence="5">Arylsulfatase</fullName>
        <ecNumber evidence="5">3.1.6.1</ecNumber>
    </submittedName>
</protein>
<dbReference type="InterPro" id="IPR050738">
    <property type="entry name" value="Sulfatase"/>
</dbReference>
<evidence type="ECO:0000256" key="2">
    <source>
        <dbReference type="ARBA" id="ARBA00022801"/>
    </source>
</evidence>
<reference evidence="5 6" key="1">
    <citation type="submission" date="2020-08" db="EMBL/GenBank/DDBJ databases">
        <title>Genomic Encyclopedia of Type Strains, Phase IV (KMG-IV): sequencing the most valuable type-strain genomes for metagenomic binning, comparative biology and taxonomic classification.</title>
        <authorList>
            <person name="Goeker M."/>
        </authorList>
    </citation>
    <scope>NUCLEOTIDE SEQUENCE [LARGE SCALE GENOMIC DNA]</scope>
    <source>
        <strain evidence="5 6">DSM 12252</strain>
    </source>
</reference>
<keyword evidence="6" id="KW-1185">Reference proteome</keyword>
<dbReference type="CDD" id="cd16026">
    <property type="entry name" value="GALNS_like"/>
    <property type="match status" value="1"/>
</dbReference>
<dbReference type="GO" id="GO:0004065">
    <property type="term" value="F:arylsulfatase activity"/>
    <property type="evidence" value="ECO:0007669"/>
    <property type="project" value="UniProtKB-EC"/>
</dbReference>
<accession>A0A7W7YGL7</accession>
<comment type="similarity">
    <text evidence="1">Belongs to the sulfatase family.</text>
</comment>
<dbReference type="EMBL" id="JACHIG010000018">
    <property type="protein sequence ID" value="MBB5035490.1"/>
    <property type="molecule type" value="Genomic_DNA"/>
</dbReference>
<dbReference type="SUPFAM" id="SSF53649">
    <property type="entry name" value="Alkaline phosphatase-like"/>
    <property type="match status" value="1"/>
</dbReference>
<dbReference type="AlphaFoldDB" id="A0A7W7YGL7"/>
<dbReference type="Proteomes" id="UP000590740">
    <property type="component" value="Unassembled WGS sequence"/>
</dbReference>
<feature type="chain" id="PRO_5031518921" evidence="3">
    <location>
        <begin position="17"/>
        <end position="485"/>
    </location>
</feature>
<keyword evidence="3" id="KW-0732">Signal</keyword>
<dbReference type="RefSeq" id="WP_184344344.1">
    <property type="nucleotide sequence ID" value="NZ_JACHIG010000018.1"/>
</dbReference>
<keyword evidence="2 5" id="KW-0378">Hydrolase</keyword>
<feature type="domain" description="Sulfatase N-terminal" evidence="4">
    <location>
        <begin position="22"/>
        <end position="330"/>
    </location>
</feature>
<dbReference type="Gene3D" id="3.40.720.10">
    <property type="entry name" value="Alkaline Phosphatase, subunit A"/>
    <property type="match status" value="1"/>
</dbReference>
<evidence type="ECO:0000313" key="5">
    <source>
        <dbReference type="EMBL" id="MBB5035490.1"/>
    </source>
</evidence>
<dbReference type="EC" id="3.1.6.1" evidence="5"/>
<organism evidence="5 6">
    <name type="scientific">Prosthecobacter vanneervenii</name>
    <dbReference type="NCBI Taxonomy" id="48466"/>
    <lineage>
        <taxon>Bacteria</taxon>
        <taxon>Pseudomonadati</taxon>
        <taxon>Verrucomicrobiota</taxon>
        <taxon>Verrucomicrobiia</taxon>
        <taxon>Verrucomicrobiales</taxon>
        <taxon>Verrucomicrobiaceae</taxon>
        <taxon>Prosthecobacter</taxon>
    </lineage>
</organism>